<feature type="non-terminal residue" evidence="1">
    <location>
        <position position="1"/>
    </location>
</feature>
<organism evidence="1 2">
    <name type="scientific">Candidatus Dojkabacteria bacterium</name>
    <dbReference type="NCBI Taxonomy" id="2099670"/>
    <lineage>
        <taxon>Bacteria</taxon>
        <taxon>Candidatus Dojkabacteria</taxon>
    </lineage>
</organism>
<dbReference type="AlphaFoldDB" id="A0A955I7M9"/>
<name>A0A955I7M9_9BACT</name>
<comment type="caution">
    <text evidence="1">The sequence shown here is derived from an EMBL/GenBank/DDBJ whole genome shotgun (WGS) entry which is preliminary data.</text>
</comment>
<reference evidence="1" key="1">
    <citation type="submission" date="2020-04" db="EMBL/GenBank/DDBJ databases">
        <authorList>
            <person name="Zhang T."/>
        </authorList>
    </citation>
    <scope>NUCLEOTIDE SEQUENCE</scope>
    <source>
        <strain evidence="1">HKST-UBA12</strain>
    </source>
</reference>
<proteinExistence type="predicted"/>
<evidence type="ECO:0000313" key="2">
    <source>
        <dbReference type="Proteomes" id="UP000760819"/>
    </source>
</evidence>
<accession>A0A955I7M9</accession>
<reference evidence="1" key="2">
    <citation type="journal article" date="2021" name="Microbiome">
        <title>Successional dynamics and alternative stable states in a saline activated sludge microbial community over 9 years.</title>
        <authorList>
            <person name="Wang Y."/>
            <person name="Ye J."/>
            <person name="Ju F."/>
            <person name="Liu L."/>
            <person name="Boyd J.A."/>
            <person name="Deng Y."/>
            <person name="Parks D.H."/>
            <person name="Jiang X."/>
            <person name="Yin X."/>
            <person name="Woodcroft B.J."/>
            <person name="Tyson G.W."/>
            <person name="Hugenholtz P."/>
            <person name="Polz M.F."/>
            <person name="Zhang T."/>
        </authorList>
    </citation>
    <scope>NUCLEOTIDE SEQUENCE</scope>
    <source>
        <strain evidence="1">HKST-UBA12</strain>
    </source>
</reference>
<dbReference type="Proteomes" id="UP000760819">
    <property type="component" value="Unassembled WGS sequence"/>
</dbReference>
<evidence type="ECO:0000313" key="1">
    <source>
        <dbReference type="EMBL" id="MCA9379394.1"/>
    </source>
</evidence>
<sequence>SIDGVKAMIAEYEMYKKKNADVEAMLDSEPLLKLAVQAANIFGGVTGPALRWITMGGYETSSFVYHKGVVKIGDALMKGMYSLEMLRYWDVFVRKGNPAVEILIDAERTINLQELFESRNKLTLKGQEIRAAIQRGDMSAFDVWFGGMWLAGTGKKETPKAGQDASFYFWKKKIFNLFMDIAKPVANAEKLNDTDKGLRSDKGVKKLFANNPGAALITVDLSPKDAADKMPIDLDFRSLPARAAELQSKGYDPGPPPTFREHMQVVFEEWFEEILARTSIDIPVTSSSPGAEAFAEAYRQAFIRFQELIDPPPGVWAELEKPFVPKQDGLLVPGKDRKYSIRDVLSFSRKDDRDKISEIFIPIQLSSNARTISRPGEPLNTVKLDFSDVKGHEAEIAARLGLKDGAYTFALYSADVFAEWYDKQWQQSNGGVPRPGTLNYKEYMEGFQWGYRLWKQIIIDNAPNANLAFEGEKKIMGANGSPVKKFDLVAMRMLNPTIQGLFKQLYEIGKPDAEPKAHAVLLGIADARGNFNNRWKGEAAVQNNWAIVYPAFAAKMGDVKKVRDELTRHTEIQAADRDAAEKILKSVESKYVEASRRIVGDGLREQYFAESPGIDDADRAELASSLEILLKDDRAIGIDERVAAFSVIVAKGQIPDSVKPTFGMVLGARDVVEKWQANESGEIDSQVDYVRNVFIERSPEAVSIKARIAGAAKVQEGIDSLGNISENLDLNNLGLVISFCYEANNQIKEGLNAIEALAMPKNPKLDEFEAEVDKLLARAAVLDEWAPNRLTKAKVTALQDQYAQLRAVVDPHYVDNQKASDELRDNRHAIQLKIHDEFFARVQRPMVRLIGIPIVTADEWAMRTEFRSAQFCDGAIDAIGLGKIDPGLVSAIEAFVQTNLNEPRLQAIGRNMRNIEPALVASLYIKGALGGGGILTIEDKFKILAAVISVLEP</sequence>
<dbReference type="EMBL" id="JAGQLI010000167">
    <property type="protein sequence ID" value="MCA9379394.1"/>
    <property type="molecule type" value="Genomic_DNA"/>
</dbReference>
<gene>
    <name evidence="1" type="ORF">KC640_03110</name>
</gene>
<protein>
    <submittedName>
        <fullName evidence="1">Uncharacterized protein</fullName>
    </submittedName>
</protein>